<reference evidence="5" key="1">
    <citation type="submission" date="2022-04" db="EMBL/GenBank/DDBJ databases">
        <title>Carnegiea gigantea Genome sequencing and assembly v2.</title>
        <authorList>
            <person name="Copetti D."/>
            <person name="Sanderson M.J."/>
            <person name="Burquez A."/>
            <person name="Wojciechowski M.F."/>
        </authorList>
    </citation>
    <scope>NUCLEOTIDE SEQUENCE</scope>
    <source>
        <strain evidence="5">SGP5-SGP5p</strain>
        <tissue evidence="5">Aerial part</tissue>
    </source>
</reference>
<dbReference type="GO" id="GO:0005737">
    <property type="term" value="C:cytoplasm"/>
    <property type="evidence" value="ECO:0007669"/>
    <property type="project" value="TreeGrafter"/>
</dbReference>
<evidence type="ECO:0000313" key="6">
    <source>
        <dbReference type="Proteomes" id="UP001153076"/>
    </source>
</evidence>
<evidence type="ECO:0000259" key="4">
    <source>
        <dbReference type="Pfam" id="PF01266"/>
    </source>
</evidence>
<dbReference type="SUPFAM" id="SSF54373">
    <property type="entry name" value="FAD-linked reductases, C-terminal domain"/>
    <property type="match status" value="1"/>
</dbReference>
<proteinExistence type="predicted"/>
<keyword evidence="6" id="KW-1185">Reference proteome</keyword>
<gene>
    <name evidence="5" type="ORF">Cgig2_004096</name>
</gene>
<dbReference type="AlphaFoldDB" id="A0A9Q1QPJ7"/>
<sequence>MALISASLLNPNSNLSFKHYDISTTSNFLQSQLFSNLQSTMRIRSRKGRGLVMEMNPVGATHSFDVVVVGAGIIGLSIARQFLLHSPLSVAIVDAAVPCSGATGAASENLPPTAGQGYLWMTHKKPGTGVFDLALRSQKLWQSLADNLQDQGIDPSDALGWMKTGSLVIGTTEAELKQLNKHVQQLTAAGLRAEYLSGDDLALLEPELGVGWESGAAFLPDDCQLDAHRTVAFIEKGNRLFASQGRYAEFYHDPAMCLLRSNGKGVVEGIKTKNNTLYSRKASIIAAGCWTGSLMHELLRESDAKVNVPVQPRKGFLLVLENFNFLRLNHGLMEAGYASHQNYVISEQRRVDREEALSISMTATIDACGNLLLGSSRQFAGFNTELDMLIVNRIWERAQEFFPALKEISLESLNEKMNVRIGLRPYMPDGKPVIGPIPGMPNLFLAAGHEGGGLSMALGTAEMVVDMVLGNPLRVDPNHFAVEGRCC</sequence>
<evidence type="ECO:0000256" key="2">
    <source>
        <dbReference type="ARBA" id="ARBA00039785"/>
    </source>
</evidence>
<comment type="caution">
    <text evidence="5">The sequence shown here is derived from an EMBL/GenBank/DDBJ whole genome shotgun (WGS) entry which is preliminary data.</text>
</comment>
<dbReference type="OrthoDB" id="498204at2759"/>
<dbReference type="Pfam" id="PF01266">
    <property type="entry name" value="DAO"/>
    <property type="match status" value="1"/>
</dbReference>
<comment type="function">
    <text evidence="3">Required for the assembly of the mitochondrial membrane respiratory chain NADH dehydrogenase (Complex I). Involved in mid-late stages of complex I assembly.</text>
</comment>
<organism evidence="5 6">
    <name type="scientific">Carnegiea gigantea</name>
    <dbReference type="NCBI Taxonomy" id="171969"/>
    <lineage>
        <taxon>Eukaryota</taxon>
        <taxon>Viridiplantae</taxon>
        <taxon>Streptophyta</taxon>
        <taxon>Embryophyta</taxon>
        <taxon>Tracheophyta</taxon>
        <taxon>Spermatophyta</taxon>
        <taxon>Magnoliopsida</taxon>
        <taxon>eudicotyledons</taxon>
        <taxon>Gunneridae</taxon>
        <taxon>Pentapetalae</taxon>
        <taxon>Caryophyllales</taxon>
        <taxon>Cactineae</taxon>
        <taxon>Cactaceae</taxon>
        <taxon>Cactoideae</taxon>
        <taxon>Echinocereeae</taxon>
        <taxon>Carnegiea</taxon>
    </lineage>
</organism>
<feature type="domain" description="FAD dependent oxidoreductase" evidence="4">
    <location>
        <begin position="65"/>
        <end position="467"/>
    </location>
</feature>
<protein>
    <recommendedName>
        <fullName evidence="2">FAD-dependent oxidoreductase domain-containing protein 1</fullName>
    </recommendedName>
</protein>
<dbReference type="Gene3D" id="3.50.50.60">
    <property type="entry name" value="FAD/NAD(P)-binding domain"/>
    <property type="match status" value="1"/>
</dbReference>
<keyword evidence="1" id="KW-0560">Oxidoreductase</keyword>
<dbReference type="InterPro" id="IPR006076">
    <property type="entry name" value="FAD-dep_OxRdtase"/>
</dbReference>
<dbReference type="InterPro" id="IPR036188">
    <property type="entry name" value="FAD/NAD-bd_sf"/>
</dbReference>
<evidence type="ECO:0000256" key="3">
    <source>
        <dbReference type="ARBA" id="ARBA00046185"/>
    </source>
</evidence>
<dbReference type="SUPFAM" id="SSF51905">
    <property type="entry name" value="FAD/NAD(P)-binding domain"/>
    <property type="match status" value="1"/>
</dbReference>
<dbReference type="PANTHER" id="PTHR13847">
    <property type="entry name" value="SARCOSINE DEHYDROGENASE-RELATED"/>
    <property type="match status" value="1"/>
</dbReference>
<evidence type="ECO:0000313" key="5">
    <source>
        <dbReference type="EMBL" id="KAJ8449041.1"/>
    </source>
</evidence>
<name>A0A9Q1QPJ7_9CARY</name>
<dbReference type="EMBL" id="JAKOGI010000025">
    <property type="protein sequence ID" value="KAJ8449041.1"/>
    <property type="molecule type" value="Genomic_DNA"/>
</dbReference>
<accession>A0A9Q1QPJ7</accession>
<dbReference type="GO" id="GO:0016491">
    <property type="term" value="F:oxidoreductase activity"/>
    <property type="evidence" value="ECO:0007669"/>
    <property type="project" value="UniProtKB-KW"/>
</dbReference>
<dbReference type="Gene3D" id="3.30.9.10">
    <property type="entry name" value="D-Amino Acid Oxidase, subunit A, domain 2"/>
    <property type="match status" value="1"/>
</dbReference>
<dbReference type="Proteomes" id="UP001153076">
    <property type="component" value="Unassembled WGS sequence"/>
</dbReference>
<evidence type="ECO:0000256" key="1">
    <source>
        <dbReference type="ARBA" id="ARBA00023002"/>
    </source>
</evidence>
<dbReference type="PANTHER" id="PTHR13847:SF287">
    <property type="entry name" value="FAD-DEPENDENT OXIDOREDUCTASE DOMAIN-CONTAINING PROTEIN 1"/>
    <property type="match status" value="1"/>
</dbReference>